<feature type="transmembrane region" description="Helical" evidence="1">
    <location>
        <begin position="21"/>
        <end position="40"/>
    </location>
</feature>
<feature type="transmembrane region" description="Helical" evidence="1">
    <location>
        <begin position="144"/>
        <end position="165"/>
    </location>
</feature>
<keyword evidence="1" id="KW-0812">Transmembrane</keyword>
<protein>
    <submittedName>
        <fullName evidence="2">DUF2975 domain-containing protein</fullName>
    </submittedName>
</protein>
<feature type="transmembrane region" description="Helical" evidence="1">
    <location>
        <begin position="67"/>
        <end position="91"/>
    </location>
</feature>
<dbReference type="InterPro" id="IPR021354">
    <property type="entry name" value="DUF2975"/>
</dbReference>
<dbReference type="EMBL" id="JAOVZO020000008">
    <property type="protein sequence ID" value="MDC8012365.1"/>
    <property type="molecule type" value="Genomic_DNA"/>
</dbReference>
<dbReference type="Pfam" id="PF11188">
    <property type="entry name" value="DUF2975"/>
    <property type="match status" value="1"/>
</dbReference>
<accession>A0A9X3YJM5</accession>
<proteinExistence type="predicted"/>
<reference evidence="2" key="1">
    <citation type="submission" date="2023-02" db="EMBL/GenBank/DDBJ databases">
        <title>Tahibacter soli sp. nov. isolated from soil.</title>
        <authorList>
            <person name="Baek J.H."/>
            <person name="Lee J.K."/>
            <person name="Choi D.G."/>
            <person name="Jeon C.O."/>
        </authorList>
    </citation>
    <scope>NUCLEOTIDE SEQUENCE</scope>
    <source>
        <strain evidence="2">BL</strain>
    </source>
</reference>
<keyword evidence="1" id="KW-1133">Transmembrane helix</keyword>
<organism evidence="2 3">
    <name type="scientific">Tahibacter soli</name>
    <dbReference type="NCBI Taxonomy" id="2983605"/>
    <lineage>
        <taxon>Bacteria</taxon>
        <taxon>Pseudomonadati</taxon>
        <taxon>Pseudomonadota</taxon>
        <taxon>Gammaproteobacteria</taxon>
        <taxon>Lysobacterales</taxon>
        <taxon>Rhodanobacteraceae</taxon>
        <taxon>Tahibacter</taxon>
    </lineage>
</organism>
<sequence>MNAKTPLDETHRRVRRFALTGEALALAGIAVVVIYEIYLWTDPAAMLEYLKRGVPELANVPTGDLVFAAWLADLAPVALFLFAMWSVVRLFRLLRSARVFHPDVPVLLTRIGHLAFASAVAGVVARTVIALALTSGNPPGQRQLVISISSGDITSVITGLLLLVFAHVMREALRIDEENRTFL</sequence>
<gene>
    <name evidence="2" type="ORF">OD750_007375</name>
</gene>
<keyword evidence="3" id="KW-1185">Reference proteome</keyword>
<evidence type="ECO:0000313" key="2">
    <source>
        <dbReference type="EMBL" id="MDC8012365.1"/>
    </source>
</evidence>
<dbReference type="RefSeq" id="WP_263543857.1">
    <property type="nucleotide sequence ID" value="NZ_JAOVZO020000008.1"/>
</dbReference>
<dbReference type="Proteomes" id="UP001139971">
    <property type="component" value="Unassembled WGS sequence"/>
</dbReference>
<comment type="caution">
    <text evidence="2">The sequence shown here is derived from an EMBL/GenBank/DDBJ whole genome shotgun (WGS) entry which is preliminary data.</text>
</comment>
<keyword evidence="1" id="KW-0472">Membrane</keyword>
<evidence type="ECO:0000256" key="1">
    <source>
        <dbReference type="SAM" id="Phobius"/>
    </source>
</evidence>
<evidence type="ECO:0000313" key="3">
    <source>
        <dbReference type="Proteomes" id="UP001139971"/>
    </source>
</evidence>
<dbReference type="AlphaFoldDB" id="A0A9X3YJM5"/>
<name>A0A9X3YJM5_9GAMM</name>
<feature type="transmembrane region" description="Helical" evidence="1">
    <location>
        <begin position="111"/>
        <end position="132"/>
    </location>
</feature>